<evidence type="ECO:0008006" key="6">
    <source>
        <dbReference type="Google" id="ProtNLM"/>
    </source>
</evidence>
<evidence type="ECO:0000313" key="3">
    <source>
        <dbReference type="EMBL" id="CAH0520036.1"/>
    </source>
</evidence>
<gene>
    <name evidence="3" type="ORF">PBS001_LOCUS6540</name>
    <name evidence="2" type="ORF">PBS003_LOCUS2516</name>
</gene>
<organism evidence="2 5">
    <name type="scientific">Peronospora belbahrii</name>
    <dbReference type="NCBI Taxonomy" id="622444"/>
    <lineage>
        <taxon>Eukaryota</taxon>
        <taxon>Sar</taxon>
        <taxon>Stramenopiles</taxon>
        <taxon>Oomycota</taxon>
        <taxon>Peronosporomycetes</taxon>
        <taxon>Peronosporales</taxon>
        <taxon>Peronosporaceae</taxon>
        <taxon>Peronospora</taxon>
    </lineage>
</organism>
<feature type="compositionally biased region" description="Low complexity" evidence="1">
    <location>
        <begin position="115"/>
        <end position="127"/>
    </location>
</feature>
<feature type="region of interest" description="Disordered" evidence="1">
    <location>
        <begin position="107"/>
        <end position="159"/>
    </location>
</feature>
<dbReference type="EMBL" id="CAKKTJ010000131">
    <property type="protein sequence ID" value="CAH0475706.1"/>
    <property type="molecule type" value="Genomic_DNA"/>
</dbReference>
<sequence length="276" mass="30904">MQDDRFFMMSPMDDAGEKRLRQVREHIHKAFGPQGHGRCSKRTLEMPSEAPRVAKTPRTKLRQRIEQASQLSADQIFFQQFGSRDELINTEFDKDLVRPAGYPVSKTTSRRYKASHTASGSTSSASARYRTMERPTSYFSTSTTSTFTSSLPAPSTTKVNHLTRQLTRSKQIKTPRNTAIKRARAGESSAEKALVLRKPRVGNSGKSARTLDYTSTQGFSFRTQAALAPPPFQARKSVVTTRANLPSSFISRASPSKFQFSSDATRLFSQRQAPLR</sequence>
<evidence type="ECO:0000313" key="5">
    <source>
        <dbReference type="Proteomes" id="UP001160483"/>
    </source>
</evidence>
<proteinExistence type="predicted"/>
<dbReference type="Proteomes" id="UP001160483">
    <property type="component" value="Unassembled WGS sequence"/>
</dbReference>
<dbReference type="EMBL" id="CAKLCB010000326">
    <property type="protein sequence ID" value="CAH0520036.1"/>
    <property type="molecule type" value="Genomic_DNA"/>
</dbReference>
<evidence type="ECO:0000313" key="4">
    <source>
        <dbReference type="Proteomes" id="UP001158986"/>
    </source>
</evidence>
<comment type="caution">
    <text evidence="2">The sequence shown here is derived from an EMBL/GenBank/DDBJ whole genome shotgun (WGS) entry which is preliminary data.</text>
</comment>
<evidence type="ECO:0000256" key="1">
    <source>
        <dbReference type="SAM" id="MobiDB-lite"/>
    </source>
</evidence>
<keyword evidence="4" id="KW-1185">Reference proteome</keyword>
<protein>
    <recommendedName>
        <fullName evidence="6">TPX2 central domain-containing protein</fullName>
    </recommendedName>
</protein>
<accession>A0AAU9L6F7</accession>
<name>A0AAU9L6F7_9STRA</name>
<dbReference type="AlphaFoldDB" id="A0AAU9L6F7"/>
<dbReference type="Proteomes" id="UP001158986">
    <property type="component" value="Unassembled WGS sequence"/>
</dbReference>
<reference evidence="2 4" key="1">
    <citation type="submission" date="2021-11" db="EMBL/GenBank/DDBJ databases">
        <authorList>
            <person name="Islam A."/>
            <person name="Islam S."/>
            <person name="Flora M.S."/>
            <person name="Rahman M."/>
            <person name="Ziaur R.M."/>
            <person name="Epstein J.H."/>
            <person name="Hassan M."/>
            <person name="Klassen M."/>
            <person name="Woodard K."/>
            <person name="Webb A."/>
            <person name="Webby R.J."/>
            <person name="El Zowalaty M.E."/>
        </authorList>
    </citation>
    <scope>NUCLEOTIDE SEQUENCE</scope>
    <source>
        <strain evidence="3">Pbs1</strain>
        <strain evidence="2">Pbs3</strain>
    </source>
</reference>
<feature type="compositionally biased region" description="Low complexity" evidence="1">
    <location>
        <begin position="135"/>
        <end position="157"/>
    </location>
</feature>
<evidence type="ECO:0000313" key="2">
    <source>
        <dbReference type="EMBL" id="CAH0475706.1"/>
    </source>
</evidence>